<keyword evidence="8 10" id="KW-0012">Acyltransferase</keyword>
<comment type="subunit">
    <text evidence="10">Heterodimer of an alpha and a beta chain.</text>
</comment>
<gene>
    <name evidence="11" type="ORF">MANT1106_LOCUS15423</name>
</gene>
<evidence type="ECO:0000256" key="4">
    <source>
        <dbReference type="ARBA" id="ARBA00022605"/>
    </source>
</evidence>
<dbReference type="NCBIfam" id="NF003802">
    <property type="entry name" value="PRK05388.1"/>
    <property type="match status" value="1"/>
</dbReference>
<dbReference type="InterPro" id="IPR016117">
    <property type="entry name" value="ArgJ-like_dom_sf"/>
</dbReference>
<dbReference type="GO" id="GO:0006526">
    <property type="term" value="P:L-arginine biosynthetic process"/>
    <property type="evidence" value="ECO:0007669"/>
    <property type="project" value="UniProtKB-UniRule"/>
</dbReference>
<proteinExistence type="inferred from homology"/>
<dbReference type="HAMAP" id="MF_01106">
    <property type="entry name" value="ArgJ"/>
    <property type="match status" value="1"/>
</dbReference>
<evidence type="ECO:0000256" key="10">
    <source>
        <dbReference type="HAMAP-Rule" id="MF_03124"/>
    </source>
</evidence>
<feature type="binding site" evidence="10">
    <location>
        <position position="266"/>
    </location>
    <ligand>
        <name>substrate</name>
    </ligand>
</feature>
<keyword evidence="3 10" id="KW-0055">Arginine biosynthesis</keyword>
<feature type="binding site" evidence="10">
    <location>
        <position position="363"/>
    </location>
    <ligand>
        <name>substrate</name>
    </ligand>
</feature>
<comment type="catalytic activity">
    <reaction evidence="9 10">
        <text>N(2)-acetyl-L-ornithine + L-glutamate = N-acetyl-L-glutamate + L-ornithine</text>
        <dbReference type="Rhea" id="RHEA:15349"/>
        <dbReference type="ChEBI" id="CHEBI:29985"/>
        <dbReference type="ChEBI" id="CHEBI:44337"/>
        <dbReference type="ChEBI" id="CHEBI:46911"/>
        <dbReference type="ChEBI" id="CHEBI:57805"/>
        <dbReference type="EC" id="2.3.1.35"/>
    </reaction>
</comment>
<dbReference type="Gene3D" id="3.60.70.12">
    <property type="entry name" value="L-amino peptidase D-ALA esterase/amidase"/>
    <property type="match status" value="1"/>
</dbReference>
<sequence>MHAQAAAAAGCRPAAAAAAAAAAAKGRGSHARRVSAIRPTHCRAPAVVTRASADPAAAALDFEDAVFSLPDAPVKALLPAGAWTVVEGGVCAPKGFKAAAFNAGLRATGTRADCALVVADKPAVAAGVFTLNRVAAAPVMYCRTALEASDTAVAVLINAGQANAATGTLGMEDSVASAAAVAAALGVDPADVLLESTGVIGKRIKMPELLRAIPTLATNLVSSGAAAAAAATAICTTDLVRKSIAIELTVGSGPEARQVRVGGMGKGSGMIHPNMATMLGVITCDAPVTPAAWRGMLRRAASNSFNQISVDGDTSTNDTVIGLASGAAGGEEIVEGSEEAAQLEAAVTAVCTGIAKSIAWDGEGATCLIEVNVEGAPSAAEARLIARTIVSSSLVKSAVFGHDPNWGRLACAAGYAGVPFEQEALRIAMGPHVLMEDGQPLDYDATAASMYLKDTTAVHGTVVVDVRVGPGEGGGTAWGCDLTYDYVKINAEYTT</sequence>
<dbReference type="GO" id="GO:0009507">
    <property type="term" value="C:chloroplast"/>
    <property type="evidence" value="ECO:0007669"/>
    <property type="project" value="UniProtKB-SubCell"/>
</dbReference>
<comment type="pathway">
    <text evidence="10">Amino-acid biosynthesis; L-arginine biosynthesis; N(2)-acetyl-L-ornithine from L-glutamate: step 1/4.</text>
</comment>
<dbReference type="InterPro" id="IPR002813">
    <property type="entry name" value="Arg_biosynth_ArgJ"/>
</dbReference>
<dbReference type="Gene3D" id="3.10.20.340">
    <property type="entry name" value="ArgJ beta chain, C-terminal domain"/>
    <property type="match status" value="1"/>
</dbReference>
<feature type="active site" description="Nucleophile" evidence="10">
    <location>
        <position position="277"/>
    </location>
</feature>
<dbReference type="EC" id="2.3.1.35" evidence="10"/>
<evidence type="ECO:0000256" key="5">
    <source>
        <dbReference type="ARBA" id="ARBA00022679"/>
    </source>
</evidence>
<feature type="binding site" evidence="10">
    <location>
        <position position="495"/>
    </location>
    <ligand>
        <name>substrate</name>
    </ligand>
</feature>
<dbReference type="FunFam" id="3.60.70.12:FF:000001">
    <property type="entry name" value="Arginine biosynthesis bifunctional protein ArgJ, chloroplastic"/>
    <property type="match status" value="1"/>
</dbReference>
<evidence type="ECO:0000256" key="3">
    <source>
        <dbReference type="ARBA" id="ARBA00022571"/>
    </source>
</evidence>
<comment type="pathway">
    <text evidence="10">Amino-acid biosynthesis; L-arginine biosynthesis; L-ornithine and N-acetyl-L-glutamate from L-glutamate and N(2)-acetyl-L-ornithine (cyclic): step 1/1.</text>
</comment>
<dbReference type="Pfam" id="PF01960">
    <property type="entry name" value="ArgJ"/>
    <property type="match status" value="1"/>
</dbReference>
<dbReference type="GO" id="GO:0006592">
    <property type="term" value="P:ornithine biosynthetic process"/>
    <property type="evidence" value="ECO:0007669"/>
    <property type="project" value="TreeGrafter"/>
</dbReference>
<reference evidence="11" key="1">
    <citation type="submission" date="2021-01" db="EMBL/GenBank/DDBJ databases">
        <authorList>
            <person name="Corre E."/>
            <person name="Pelletier E."/>
            <person name="Niang G."/>
            <person name="Scheremetjew M."/>
            <person name="Finn R."/>
            <person name="Kale V."/>
            <person name="Holt S."/>
            <person name="Cochrane G."/>
            <person name="Meng A."/>
            <person name="Brown T."/>
            <person name="Cohen L."/>
        </authorList>
    </citation>
    <scope>NUCLEOTIDE SEQUENCE</scope>
    <source>
        <strain evidence="11">SL-175</strain>
    </source>
</reference>
<comment type="catalytic activity">
    <reaction evidence="10">
        <text>L-glutamate + acetyl-CoA = N-acetyl-L-glutamate + CoA + H(+)</text>
        <dbReference type="Rhea" id="RHEA:24292"/>
        <dbReference type="ChEBI" id="CHEBI:15378"/>
        <dbReference type="ChEBI" id="CHEBI:29985"/>
        <dbReference type="ChEBI" id="CHEBI:44337"/>
        <dbReference type="ChEBI" id="CHEBI:57287"/>
        <dbReference type="ChEBI" id="CHEBI:57288"/>
        <dbReference type="EC" id="2.3.1.1"/>
    </reaction>
</comment>
<feature type="binding site" evidence="10">
    <location>
        <position position="490"/>
    </location>
    <ligand>
        <name>substrate</name>
    </ligand>
</feature>
<evidence type="ECO:0000256" key="8">
    <source>
        <dbReference type="ARBA" id="ARBA00023315"/>
    </source>
</evidence>
<dbReference type="InterPro" id="IPR042195">
    <property type="entry name" value="ArgJ_beta_C"/>
</dbReference>
<feature type="chain" id="PRO_5031666299" description="Arginine biosynthesis bifunctional protein ArgJ alpha chain" evidence="10">
    <location>
        <begin position="1"/>
        <end position="276"/>
    </location>
</feature>
<protein>
    <recommendedName>
        <fullName evidence="10">Arginine biosynthesis bifunctional protein ArgJ, chloroplastic</fullName>
    </recommendedName>
    <domain>
        <recommendedName>
            <fullName evidence="10">Glutamate N-acetyltransferase</fullName>
            <shortName evidence="10">GAT</shortName>
            <ecNumber evidence="10">2.3.1.35</ecNumber>
        </recommendedName>
        <alternativeName>
            <fullName evidence="10">Ornithine acetyltransferase</fullName>
            <shortName evidence="10">OATase</shortName>
        </alternativeName>
        <alternativeName>
            <fullName evidence="10">Ornithine transacetylase</fullName>
        </alternativeName>
    </domain>
    <domain>
        <recommendedName>
            <fullName evidence="10">Amino-acid acetyltransferase</fullName>
            <ecNumber evidence="10">2.3.1.1</ecNumber>
        </recommendedName>
        <alternativeName>
            <fullName evidence="10">N-acetylglutamate synthase</fullName>
            <shortName evidence="10">AGS</shortName>
        </alternativeName>
    </domain>
    <component>
        <recommendedName>
            <fullName evidence="10">Arginine biosynthesis bifunctional protein ArgJ alpha chain</fullName>
        </recommendedName>
    </component>
    <component>
        <recommendedName>
            <fullName evidence="10">Arginine biosynthesis bifunctional protein ArgJ beta chain</fullName>
        </recommendedName>
    </component>
</protein>
<dbReference type="GO" id="GO:0004358">
    <property type="term" value="F:L-glutamate N-acetyltransferase activity, acting on acetyl-L-ornithine as donor"/>
    <property type="evidence" value="ECO:0007669"/>
    <property type="project" value="UniProtKB-UniRule"/>
</dbReference>
<keyword evidence="7 10" id="KW-0511">Multifunctional enzyme</keyword>
<evidence type="ECO:0000256" key="7">
    <source>
        <dbReference type="ARBA" id="ARBA00023268"/>
    </source>
</evidence>
<dbReference type="CDD" id="cd02152">
    <property type="entry name" value="OAT"/>
    <property type="match status" value="1"/>
</dbReference>
<comment type="subunit">
    <text evidence="2">Heterotetramer of two alpha and two beta chains.</text>
</comment>
<dbReference type="PANTHER" id="PTHR23100:SF0">
    <property type="entry name" value="ARGININE BIOSYNTHESIS BIFUNCTIONAL PROTEIN ARGJ, MITOCHONDRIAL"/>
    <property type="match status" value="1"/>
</dbReference>
<keyword evidence="5 10" id="KW-0808">Transferase</keyword>
<evidence type="ECO:0000256" key="9">
    <source>
        <dbReference type="ARBA" id="ARBA00049439"/>
    </source>
</evidence>
<evidence type="ECO:0000256" key="6">
    <source>
        <dbReference type="ARBA" id="ARBA00022813"/>
    </source>
</evidence>
<dbReference type="AlphaFoldDB" id="A0A7S0SQR8"/>
<dbReference type="FunFam" id="3.10.20.340:FF:000001">
    <property type="entry name" value="Arginine biosynthesis bifunctional protein ArgJ, chloroplastic"/>
    <property type="match status" value="1"/>
</dbReference>
<feature type="binding site" evidence="10">
    <location>
        <position position="277"/>
    </location>
    <ligand>
        <name>substrate</name>
    </ligand>
</feature>
<dbReference type="UniPathway" id="UPA00068">
    <property type="reaction ID" value="UER00106"/>
</dbReference>
<dbReference type="EC" id="2.3.1.1" evidence="10"/>
<feature type="chain" id="PRO_5031666298" description="Arginine biosynthesis bifunctional protein ArgJ beta chain" evidence="10">
    <location>
        <begin position="277"/>
        <end position="495"/>
    </location>
</feature>
<name>A0A7S0SQR8_9CHLO</name>
<keyword evidence="4 10" id="KW-0028">Amino-acid biosynthesis</keyword>
<organism evidence="11">
    <name type="scientific">Mantoniella antarctica</name>
    <dbReference type="NCBI Taxonomy" id="81844"/>
    <lineage>
        <taxon>Eukaryota</taxon>
        <taxon>Viridiplantae</taxon>
        <taxon>Chlorophyta</taxon>
        <taxon>Mamiellophyceae</taxon>
        <taxon>Mamiellales</taxon>
        <taxon>Mamiellaceae</taxon>
        <taxon>Mantoniella</taxon>
    </lineage>
</organism>
<dbReference type="SUPFAM" id="SSF56266">
    <property type="entry name" value="DmpA/ArgJ-like"/>
    <property type="match status" value="1"/>
</dbReference>
<keyword evidence="10" id="KW-0150">Chloroplast</keyword>
<dbReference type="EMBL" id="HBFC01025466">
    <property type="protein sequence ID" value="CAD8712812.1"/>
    <property type="molecule type" value="Transcribed_RNA"/>
</dbReference>
<dbReference type="GO" id="GO:0004042">
    <property type="term" value="F:L-glutamate N-acetyltransferase activity"/>
    <property type="evidence" value="ECO:0007669"/>
    <property type="project" value="UniProtKB-UniRule"/>
</dbReference>
<evidence type="ECO:0000256" key="2">
    <source>
        <dbReference type="ARBA" id="ARBA00011475"/>
    </source>
</evidence>
<feature type="site" description="Cleavage; by autolysis" evidence="10">
    <location>
        <begin position="276"/>
        <end position="277"/>
    </location>
</feature>
<dbReference type="PANTHER" id="PTHR23100">
    <property type="entry name" value="ARGININE BIOSYNTHESIS BIFUNCTIONAL PROTEIN ARGJ"/>
    <property type="match status" value="1"/>
</dbReference>
<comment type="function">
    <text evidence="10">Catalyzes two activities which are involved in the cyclic version of arginine biosynthesis: the synthesis of acetylglutamate from glutamate and acetyl-CoA, and of ornithine by transacetylation between acetylornithine and glutamate.</text>
</comment>
<comment type="similarity">
    <text evidence="1 10">Belongs to the ArgJ family.</text>
</comment>
<evidence type="ECO:0000256" key="1">
    <source>
        <dbReference type="ARBA" id="ARBA00006774"/>
    </source>
</evidence>
<keyword evidence="6 10" id="KW-0068">Autocatalytic cleavage</keyword>
<keyword evidence="10" id="KW-0934">Plastid</keyword>
<dbReference type="NCBIfam" id="TIGR00120">
    <property type="entry name" value="ArgJ"/>
    <property type="match status" value="1"/>
</dbReference>
<feature type="site" description="Involved in the stabilization of negative charge on the oxyanion by the formation of the oxyanion hole" evidence="10">
    <location>
        <position position="198"/>
    </location>
</feature>
<feature type="site" description="Involved in the stabilization of negative charge on the oxyanion by the formation of the oxyanion hole" evidence="10">
    <location>
        <position position="197"/>
    </location>
</feature>
<feature type="binding site" evidence="10">
    <location>
        <position position="236"/>
    </location>
    <ligand>
        <name>substrate</name>
    </ligand>
</feature>
<evidence type="ECO:0000313" key="11">
    <source>
        <dbReference type="EMBL" id="CAD8712812.1"/>
    </source>
</evidence>
<comment type="subcellular location">
    <subcellularLocation>
        <location evidence="10">Plastid</location>
        <location evidence="10">Chloroplast</location>
    </subcellularLocation>
</comment>
<accession>A0A7S0SQR8</accession>